<proteinExistence type="predicted"/>
<dbReference type="CDD" id="cd06533">
    <property type="entry name" value="Glyco_transf_WecG_TagA"/>
    <property type="match status" value="1"/>
</dbReference>
<dbReference type="RefSeq" id="WP_155152758.1">
    <property type="nucleotide sequence ID" value="NZ_WNCS01000023.1"/>
</dbReference>
<organism evidence="3 4">
    <name type="scientific">Parabacteroides merdae</name>
    <dbReference type="NCBI Taxonomy" id="46503"/>
    <lineage>
        <taxon>Bacteria</taxon>
        <taxon>Pseudomonadati</taxon>
        <taxon>Bacteroidota</taxon>
        <taxon>Bacteroidia</taxon>
        <taxon>Bacteroidales</taxon>
        <taxon>Tannerellaceae</taxon>
        <taxon>Parabacteroides</taxon>
    </lineage>
</organism>
<name>A0AA44AL79_9BACT</name>
<evidence type="ECO:0000313" key="4">
    <source>
        <dbReference type="Proteomes" id="UP000448908"/>
    </source>
</evidence>
<dbReference type="AlphaFoldDB" id="A0AA44AL79"/>
<dbReference type="EMBL" id="WNDA01000003">
    <property type="protein sequence ID" value="MTU68060.1"/>
    <property type="molecule type" value="Genomic_DNA"/>
</dbReference>
<reference evidence="3 4" key="1">
    <citation type="journal article" date="2019" name="Nat. Med.">
        <title>A library of human gut bacterial isolates paired with longitudinal multiomics data enables mechanistic microbiome research.</title>
        <authorList>
            <person name="Poyet M."/>
            <person name="Groussin M."/>
            <person name="Gibbons S.M."/>
            <person name="Avila-Pacheco J."/>
            <person name="Jiang X."/>
            <person name="Kearney S.M."/>
            <person name="Perrotta A.R."/>
            <person name="Berdy B."/>
            <person name="Zhao S."/>
            <person name="Lieberman T.D."/>
            <person name="Swanson P.K."/>
            <person name="Smith M."/>
            <person name="Roesemann S."/>
            <person name="Alexander J.E."/>
            <person name="Rich S.A."/>
            <person name="Livny J."/>
            <person name="Vlamakis H."/>
            <person name="Clish C."/>
            <person name="Bullock K."/>
            <person name="Deik A."/>
            <person name="Scott J."/>
            <person name="Pierce K.A."/>
            <person name="Xavier R.J."/>
            <person name="Alm E.J."/>
        </authorList>
    </citation>
    <scope>NUCLEOTIDE SEQUENCE [LARGE SCALE GENOMIC DNA]</scope>
    <source>
        <strain evidence="3 4">BIOML-A16</strain>
    </source>
</reference>
<keyword evidence="1" id="KW-0328">Glycosyltransferase</keyword>
<dbReference type="Proteomes" id="UP000448908">
    <property type="component" value="Unassembled WGS sequence"/>
</dbReference>
<evidence type="ECO:0000256" key="2">
    <source>
        <dbReference type="ARBA" id="ARBA00022679"/>
    </source>
</evidence>
<sequence length="247" mass="28676">MTDPLIRKIIDTDLIPTDTLLERRNAVYSYLSPVSYLTARRHRALFMHTDGILMDGSILCLFVKWFYGFKIQRPAFVSEILVPQLFKYAISKQKGIYIVGGSQDEINTTVSVLKKLYPGIAIIGYRNGYFSGEKEKEYEYRHITELAPDYVLVGMGIINQETFLLNLKRTGYSGIGFACGGFISQISMKKGRYYPEWINKHNLRFLYRIYKEKHTRGRYLKAAVLFPVCFILDKIRDVGQDNFFNKQ</sequence>
<dbReference type="PANTHER" id="PTHR34136:SF1">
    <property type="entry name" value="UDP-N-ACETYL-D-MANNOSAMINURONIC ACID TRANSFERASE"/>
    <property type="match status" value="1"/>
</dbReference>
<evidence type="ECO:0000313" key="3">
    <source>
        <dbReference type="EMBL" id="MTU68060.1"/>
    </source>
</evidence>
<dbReference type="InterPro" id="IPR004629">
    <property type="entry name" value="WecG_TagA_CpsF"/>
</dbReference>
<gene>
    <name evidence="3" type="ORF">GMD92_02930</name>
</gene>
<evidence type="ECO:0000256" key="1">
    <source>
        <dbReference type="ARBA" id="ARBA00022676"/>
    </source>
</evidence>
<dbReference type="Pfam" id="PF03808">
    <property type="entry name" value="Glyco_tran_WecG"/>
    <property type="match status" value="1"/>
</dbReference>
<keyword evidence="2" id="KW-0808">Transferase</keyword>
<dbReference type="GO" id="GO:0016758">
    <property type="term" value="F:hexosyltransferase activity"/>
    <property type="evidence" value="ECO:0007669"/>
    <property type="project" value="TreeGrafter"/>
</dbReference>
<accession>A0AA44AL79</accession>
<dbReference type="PANTHER" id="PTHR34136">
    <property type="match status" value="1"/>
</dbReference>
<protein>
    <submittedName>
        <fullName evidence="3">Glycosyltransferase</fullName>
    </submittedName>
</protein>
<comment type="caution">
    <text evidence="3">The sequence shown here is derived from an EMBL/GenBank/DDBJ whole genome shotgun (WGS) entry which is preliminary data.</text>
</comment>